<protein>
    <submittedName>
        <fullName evidence="2">Uncharacterized protein</fullName>
    </submittedName>
</protein>
<dbReference type="EMBL" id="VUOC01000004">
    <property type="protein sequence ID" value="KAA2239763.1"/>
    <property type="molecule type" value="Genomic_DNA"/>
</dbReference>
<feature type="compositionally biased region" description="Polar residues" evidence="1">
    <location>
        <begin position="12"/>
        <end position="22"/>
    </location>
</feature>
<reference evidence="2 3" key="2">
    <citation type="submission" date="2019-09" db="EMBL/GenBank/DDBJ databases">
        <authorList>
            <person name="Jin C."/>
        </authorList>
    </citation>
    <scope>NUCLEOTIDE SEQUENCE [LARGE SCALE GENOMIC DNA]</scope>
    <source>
        <strain evidence="2 3">BN140078</strain>
    </source>
</reference>
<reference evidence="2 3" key="1">
    <citation type="submission" date="2019-09" db="EMBL/GenBank/DDBJ databases">
        <title>Chitinophaga ginsengihumi sp. nov., isolated from soil of ginseng rhizosphere.</title>
        <authorList>
            <person name="Lee J."/>
        </authorList>
    </citation>
    <scope>NUCLEOTIDE SEQUENCE [LARGE SCALE GENOMIC DNA]</scope>
    <source>
        <strain evidence="2 3">BN140078</strain>
    </source>
</reference>
<evidence type="ECO:0000313" key="3">
    <source>
        <dbReference type="Proteomes" id="UP000324611"/>
    </source>
</evidence>
<dbReference type="RefSeq" id="WP_149840940.1">
    <property type="nucleotide sequence ID" value="NZ_VUOC01000004.1"/>
</dbReference>
<gene>
    <name evidence="2" type="ORF">F0L74_26595</name>
</gene>
<feature type="compositionally biased region" description="Basic and acidic residues" evidence="1">
    <location>
        <begin position="120"/>
        <end position="131"/>
    </location>
</feature>
<name>A0A5B2VJK0_9BACT</name>
<keyword evidence="3" id="KW-1185">Reference proteome</keyword>
<sequence length="186" mass="20490">MKSNRPDAGKTPGNNKPVQPKNTPGDPKEQDDPTSAQDDPDQPSEEALIPSQADLSAKESVEYFTPSGELPGELESEDDQELTEDDATPEIIPGTEADVTADDLAALGPRDEDQDDGDDENVRARDILVSERDEESDEEEDGLDVPGAEDDDEMEEIGAEDEENNDYSLDDQDDEQEDPYQDYDDR</sequence>
<evidence type="ECO:0000313" key="2">
    <source>
        <dbReference type="EMBL" id="KAA2239763.1"/>
    </source>
</evidence>
<feature type="compositionally biased region" description="Acidic residues" evidence="1">
    <location>
        <begin position="132"/>
        <end position="186"/>
    </location>
</feature>
<proteinExistence type="predicted"/>
<accession>A0A5B2VJK0</accession>
<comment type="caution">
    <text evidence="2">The sequence shown here is derived from an EMBL/GenBank/DDBJ whole genome shotgun (WGS) entry which is preliminary data.</text>
</comment>
<organism evidence="2 3">
    <name type="scientific">Chitinophaga agrisoli</name>
    <dbReference type="NCBI Taxonomy" id="2607653"/>
    <lineage>
        <taxon>Bacteria</taxon>
        <taxon>Pseudomonadati</taxon>
        <taxon>Bacteroidota</taxon>
        <taxon>Chitinophagia</taxon>
        <taxon>Chitinophagales</taxon>
        <taxon>Chitinophagaceae</taxon>
        <taxon>Chitinophaga</taxon>
    </lineage>
</organism>
<feature type="compositionally biased region" description="Acidic residues" evidence="1">
    <location>
        <begin position="72"/>
        <end position="88"/>
    </location>
</feature>
<dbReference type="Proteomes" id="UP000324611">
    <property type="component" value="Unassembled WGS sequence"/>
</dbReference>
<evidence type="ECO:0000256" key="1">
    <source>
        <dbReference type="SAM" id="MobiDB-lite"/>
    </source>
</evidence>
<feature type="region of interest" description="Disordered" evidence="1">
    <location>
        <begin position="1"/>
        <end position="186"/>
    </location>
</feature>
<dbReference type="AlphaFoldDB" id="A0A5B2VJK0"/>